<evidence type="ECO:0000313" key="3">
    <source>
        <dbReference type="EMBL" id="RHW34908.1"/>
    </source>
</evidence>
<dbReference type="Pfam" id="PF14542">
    <property type="entry name" value="Acetyltransf_CG"/>
    <property type="match status" value="1"/>
</dbReference>
<keyword evidence="4" id="KW-1185">Reference proteome</keyword>
<name>A0A396SBR2_9BACL</name>
<accession>A0A396SBR2</accession>
<dbReference type="InterPro" id="IPR045057">
    <property type="entry name" value="Gcn5-rel_NAT"/>
</dbReference>
<evidence type="ECO:0000259" key="2">
    <source>
        <dbReference type="PROSITE" id="PS51729"/>
    </source>
</evidence>
<dbReference type="Proteomes" id="UP000265692">
    <property type="component" value="Unassembled WGS sequence"/>
</dbReference>
<evidence type="ECO:0000259" key="1">
    <source>
        <dbReference type="PROSITE" id="PS51186"/>
    </source>
</evidence>
<gene>
    <name evidence="3" type="ORF">D1B33_12725</name>
</gene>
<feature type="domain" description="N-acetyltransferase" evidence="1">
    <location>
        <begin position="1"/>
        <end position="91"/>
    </location>
</feature>
<dbReference type="InterPro" id="IPR016181">
    <property type="entry name" value="Acyl_CoA_acyltransferase"/>
</dbReference>
<feature type="domain" description="N-acetyltransferase" evidence="2">
    <location>
        <begin position="5"/>
        <end position="91"/>
    </location>
</feature>
<dbReference type="CDD" id="cd04301">
    <property type="entry name" value="NAT_SF"/>
    <property type="match status" value="1"/>
</dbReference>
<organism evidence="3 4">
    <name type="scientific">Ureibacillus yapensis</name>
    <dbReference type="NCBI Taxonomy" id="2304605"/>
    <lineage>
        <taxon>Bacteria</taxon>
        <taxon>Bacillati</taxon>
        <taxon>Bacillota</taxon>
        <taxon>Bacilli</taxon>
        <taxon>Bacillales</taxon>
        <taxon>Caryophanaceae</taxon>
        <taxon>Ureibacillus</taxon>
    </lineage>
</organism>
<dbReference type="InterPro" id="IPR031165">
    <property type="entry name" value="GNAT_YJDJ"/>
</dbReference>
<dbReference type="Gene3D" id="3.40.630.30">
    <property type="match status" value="1"/>
</dbReference>
<dbReference type="OrthoDB" id="9793389at2"/>
<dbReference type="PANTHER" id="PTHR31435">
    <property type="entry name" value="PROTEIN NATD1"/>
    <property type="match status" value="1"/>
</dbReference>
<dbReference type="PANTHER" id="PTHR31435:SF10">
    <property type="entry name" value="BSR4717 PROTEIN"/>
    <property type="match status" value="1"/>
</dbReference>
<dbReference type="InterPro" id="IPR000182">
    <property type="entry name" value="GNAT_dom"/>
</dbReference>
<dbReference type="PROSITE" id="PS51729">
    <property type="entry name" value="GNAT_YJDJ"/>
    <property type="match status" value="1"/>
</dbReference>
<dbReference type="RefSeq" id="WP_118876782.1">
    <property type="nucleotide sequence ID" value="NZ_QWEI01000007.1"/>
</dbReference>
<proteinExistence type="predicted"/>
<dbReference type="SUPFAM" id="SSF55729">
    <property type="entry name" value="Acyl-CoA N-acyltransferases (Nat)"/>
    <property type="match status" value="1"/>
</dbReference>
<dbReference type="EMBL" id="QWEI01000007">
    <property type="protein sequence ID" value="RHW34908.1"/>
    <property type="molecule type" value="Genomic_DNA"/>
</dbReference>
<evidence type="ECO:0000313" key="4">
    <source>
        <dbReference type="Proteomes" id="UP000265692"/>
    </source>
</evidence>
<sequence length="91" mass="10226">MNFTLVEKGPKHFAFEYKEGETLAEIEWTQQDQVMDMTHTYVSGDLRGKGVAKKLLDQAADYARQNGLKMNPICSYVVAAFASGEYDDIKA</sequence>
<dbReference type="GO" id="GO:0016747">
    <property type="term" value="F:acyltransferase activity, transferring groups other than amino-acyl groups"/>
    <property type="evidence" value="ECO:0007669"/>
    <property type="project" value="InterPro"/>
</dbReference>
<dbReference type="AlphaFoldDB" id="A0A396SBR2"/>
<comment type="caution">
    <text evidence="3">The sequence shown here is derived from an EMBL/GenBank/DDBJ whole genome shotgun (WGS) entry which is preliminary data.</text>
</comment>
<reference evidence="3 4" key="1">
    <citation type="submission" date="2018-08" db="EMBL/GenBank/DDBJ databases">
        <title>Lysinibacillus sp. YLB-03 draft genome sequence.</title>
        <authorList>
            <person name="Yu L."/>
        </authorList>
    </citation>
    <scope>NUCLEOTIDE SEQUENCE [LARGE SCALE GENOMIC DNA]</scope>
    <source>
        <strain evidence="3 4">YLB-03</strain>
    </source>
</reference>
<keyword evidence="3" id="KW-0808">Transferase</keyword>
<dbReference type="PROSITE" id="PS51186">
    <property type="entry name" value="GNAT"/>
    <property type="match status" value="1"/>
</dbReference>
<protein>
    <submittedName>
        <fullName evidence="3">N-acetyltransferase</fullName>
    </submittedName>
</protein>